<protein>
    <submittedName>
        <fullName evidence="2">Uncharacterized protein</fullName>
    </submittedName>
</protein>
<proteinExistence type="predicted"/>
<evidence type="ECO:0000313" key="3">
    <source>
        <dbReference type="Proteomes" id="UP000198287"/>
    </source>
</evidence>
<evidence type="ECO:0000256" key="1">
    <source>
        <dbReference type="SAM" id="Phobius"/>
    </source>
</evidence>
<reference evidence="2 3" key="1">
    <citation type="submission" date="2015-12" db="EMBL/GenBank/DDBJ databases">
        <title>The genome of Folsomia candida.</title>
        <authorList>
            <person name="Faddeeva A."/>
            <person name="Derks M.F."/>
            <person name="Anvar Y."/>
            <person name="Smit S."/>
            <person name="Van Straalen N."/>
            <person name="Roelofs D."/>
        </authorList>
    </citation>
    <scope>NUCLEOTIDE SEQUENCE [LARGE SCALE GENOMIC DNA]</scope>
    <source>
        <strain evidence="2 3">VU population</strain>
        <tissue evidence="2">Whole body</tissue>
    </source>
</reference>
<keyword evidence="1" id="KW-0472">Membrane</keyword>
<dbReference type="AlphaFoldDB" id="A0A226D9D5"/>
<comment type="caution">
    <text evidence="2">The sequence shown here is derived from an EMBL/GenBank/DDBJ whole genome shotgun (WGS) entry which is preliminary data.</text>
</comment>
<keyword evidence="1" id="KW-0812">Transmembrane</keyword>
<organism evidence="2 3">
    <name type="scientific">Folsomia candida</name>
    <name type="common">Springtail</name>
    <dbReference type="NCBI Taxonomy" id="158441"/>
    <lineage>
        <taxon>Eukaryota</taxon>
        <taxon>Metazoa</taxon>
        <taxon>Ecdysozoa</taxon>
        <taxon>Arthropoda</taxon>
        <taxon>Hexapoda</taxon>
        <taxon>Collembola</taxon>
        <taxon>Entomobryomorpha</taxon>
        <taxon>Isotomoidea</taxon>
        <taxon>Isotomidae</taxon>
        <taxon>Proisotominae</taxon>
        <taxon>Folsomia</taxon>
    </lineage>
</organism>
<dbReference type="Proteomes" id="UP000198287">
    <property type="component" value="Unassembled WGS sequence"/>
</dbReference>
<name>A0A226D9D5_FOLCA</name>
<keyword evidence="3" id="KW-1185">Reference proteome</keyword>
<sequence length="170" mass="19482">MVAHLLRTNRPYWDNGTDYIRKNSPKRVALLNGRLPAFRQRLALQNRDLNGKYECFLAFDVALFEGKFAYVHNLLKAEIAQSIKGLDQGGFQSLWERLIMHGYKVQAMEWSKPREASSYVSINTLSPFFKVVGISLVLLGVICILEIVSSRQEMWGCCAWRGKNSVHVFL</sequence>
<evidence type="ECO:0000313" key="2">
    <source>
        <dbReference type="EMBL" id="OXA41464.1"/>
    </source>
</evidence>
<dbReference type="EMBL" id="LNIX01000029">
    <property type="protein sequence ID" value="OXA41464.1"/>
    <property type="molecule type" value="Genomic_DNA"/>
</dbReference>
<accession>A0A226D9D5</accession>
<keyword evidence="1" id="KW-1133">Transmembrane helix</keyword>
<feature type="transmembrane region" description="Helical" evidence="1">
    <location>
        <begin position="128"/>
        <end position="148"/>
    </location>
</feature>
<gene>
    <name evidence="2" type="ORF">Fcan01_23688</name>
</gene>
<feature type="non-terminal residue" evidence="2">
    <location>
        <position position="170"/>
    </location>
</feature>